<dbReference type="PROSITE" id="PS50043">
    <property type="entry name" value="HTH_LUXR_2"/>
    <property type="match status" value="1"/>
</dbReference>
<evidence type="ECO:0000313" key="5">
    <source>
        <dbReference type="Proteomes" id="UP000199034"/>
    </source>
</evidence>
<dbReference type="CDD" id="cd06170">
    <property type="entry name" value="LuxR_C_like"/>
    <property type="match status" value="1"/>
</dbReference>
<dbReference type="PANTHER" id="PTHR44688">
    <property type="entry name" value="DNA-BINDING TRANSCRIPTIONAL ACTIVATOR DEVR_DOSR"/>
    <property type="match status" value="1"/>
</dbReference>
<evidence type="ECO:0000256" key="1">
    <source>
        <dbReference type="ARBA" id="ARBA00023015"/>
    </source>
</evidence>
<evidence type="ECO:0000313" key="4">
    <source>
        <dbReference type="EMBL" id="SDC39185.1"/>
    </source>
</evidence>
<dbReference type="Gene3D" id="1.10.10.10">
    <property type="entry name" value="Winged helix-like DNA-binding domain superfamily/Winged helix DNA-binding domain"/>
    <property type="match status" value="1"/>
</dbReference>
<proteinExistence type="predicted"/>
<reference evidence="4 5" key="1">
    <citation type="submission" date="2016-10" db="EMBL/GenBank/DDBJ databases">
        <authorList>
            <person name="de Groot N.N."/>
        </authorList>
    </citation>
    <scope>NUCLEOTIDE SEQUENCE [LARGE SCALE GENOMIC DNA]</scope>
    <source>
        <strain evidence="4 5">CGMCC 4.6858</strain>
    </source>
</reference>
<dbReference type="RefSeq" id="WP_139175406.1">
    <property type="nucleotide sequence ID" value="NZ_FMZM01000002.1"/>
</dbReference>
<evidence type="ECO:0000256" key="2">
    <source>
        <dbReference type="ARBA" id="ARBA00023125"/>
    </source>
</evidence>
<dbReference type="InterPro" id="IPR036388">
    <property type="entry name" value="WH-like_DNA-bd_sf"/>
</dbReference>
<dbReference type="STRING" id="1045774.SAMN05421872_102144"/>
<organism evidence="4 5">
    <name type="scientific">Nocardioides lianchengensis</name>
    <dbReference type="NCBI Taxonomy" id="1045774"/>
    <lineage>
        <taxon>Bacteria</taxon>
        <taxon>Bacillati</taxon>
        <taxon>Actinomycetota</taxon>
        <taxon>Actinomycetes</taxon>
        <taxon>Propionibacteriales</taxon>
        <taxon>Nocardioidaceae</taxon>
        <taxon>Nocardioides</taxon>
    </lineage>
</organism>
<dbReference type="InterPro" id="IPR000792">
    <property type="entry name" value="Tscrpt_reg_LuxR_C"/>
</dbReference>
<sequence length="333" mass="35404">MRSPEVPDEAGLAGALGTALVHVRAGRIQEGLASLTVLREHPDASADPIAASLIAASLIDCRLARGDLAEAMGVGVSLEPLLDRAGPAGAVAHHARGELATALGEAETAVEHFFAAGERLAETEQLADPALVPWRASAAVALVRVGRHREAVGLAEEWRGVVAASGSPYAHAHGLRTLATVGVGGDRIVLLREARATLTEVVAERLAAQIDTDLAGLLLLDPERAGEDEARQLLRSAEEYAGRQELWPLQGRVRRLLDRLGEQPRRVRSEAMATLTAAERRVALLAADGLTNRQIAEELVVTVKAVEWHLSHIYRKLGIPSRSRLAETLGTPV</sequence>
<dbReference type="Proteomes" id="UP000199034">
    <property type="component" value="Unassembled WGS sequence"/>
</dbReference>
<keyword evidence="5" id="KW-1185">Reference proteome</keyword>
<dbReference type="GO" id="GO:0006355">
    <property type="term" value="P:regulation of DNA-templated transcription"/>
    <property type="evidence" value="ECO:0007669"/>
    <property type="project" value="InterPro"/>
</dbReference>
<keyword evidence="1" id="KW-0805">Transcription regulation</keyword>
<evidence type="ECO:0000256" key="3">
    <source>
        <dbReference type="ARBA" id="ARBA00023163"/>
    </source>
</evidence>
<dbReference type="InterPro" id="IPR016032">
    <property type="entry name" value="Sig_transdc_resp-reg_C-effctor"/>
</dbReference>
<name>A0A1G6L8S3_9ACTN</name>
<dbReference type="EMBL" id="FMZM01000002">
    <property type="protein sequence ID" value="SDC39185.1"/>
    <property type="molecule type" value="Genomic_DNA"/>
</dbReference>
<dbReference type="GO" id="GO:0003677">
    <property type="term" value="F:DNA binding"/>
    <property type="evidence" value="ECO:0007669"/>
    <property type="project" value="UniProtKB-KW"/>
</dbReference>
<dbReference type="OrthoDB" id="3178131at2"/>
<keyword evidence="3" id="KW-0804">Transcription</keyword>
<dbReference type="PANTHER" id="PTHR44688:SF16">
    <property type="entry name" value="DNA-BINDING TRANSCRIPTIONAL ACTIVATOR DEVR_DOSR"/>
    <property type="match status" value="1"/>
</dbReference>
<keyword evidence="2" id="KW-0238">DNA-binding</keyword>
<dbReference type="Pfam" id="PF00196">
    <property type="entry name" value="GerE"/>
    <property type="match status" value="1"/>
</dbReference>
<dbReference type="AlphaFoldDB" id="A0A1G6L8S3"/>
<dbReference type="SUPFAM" id="SSF46894">
    <property type="entry name" value="C-terminal effector domain of the bipartite response regulators"/>
    <property type="match status" value="1"/>
</dbReference>
<dbReference type="SMART" id="SM00421">
    <property type="entry name" value="HTH_LUXR"/>
    <property type="match status" value="1"/>
</dbReference>
<protein>
    <submittedName>
        <fullName evidence="4">Regulatory protein, luxR family</fullName>
    </submittedName>
</protein>
<accession>A0A1G6L8S3</accession>
<dbReference type="PRINTS" id="PR00038">
    <property type="entry name" value="HTHLUXR"/>
</dbReference>
<gene>
    <name evidence="4" type="ORF">SAMN05421872_102144</name>
</gene>